<dbReference type="AlphaFoldDB" id="A0A399DUS6"/>
<feature type="transmembrane region" description="Helical" evidence="1">
    <location>
        <begin position="12"/>
        <end position="34"/>
    </location>
</feature>
<dbReference type="RefSeq" id="WP_119316836.1">
    <property type="nucleotide sequence ID" value="NZ_QXDL01000383.1"/>
</dbReference>
<name>A0A399DUS6_9DEIN</name>
<keyword evidence="1" id="KW-1133">Transmembrane helix</keyword>
<proteinExistence type="predicted"/>
<keyword evidence="1" id="KW-0812">Transmembrane</keyword>
<comment type="caution">
    <text evidence="2">The sequence shown here is derived from an EMBL/GenBank/DDBJ whole genome shotgun (WGS) entry which is preliminary data.</text>
</comment>
<reference evidence="2 3" key="1">
    <citation type="submission" date="2018-08" db="EMBL/GenBank/DDBJ databases">
        <title>Meiothermus terrae DSM 26712 genome sequencing project.</title>
        <authorList>
            <person name="Da Costa M.S."/>
            <person name="Albuquerque L."/>
            <person name="Raposo P."/>
            <person name="Froufe H.J.C."/>
            <person name="Barroso C.S."/>
            <person name="Egas C."/>
        </authorList>
    </citation>
    <scope>NUCLEOTIDE SEQUENCE [LARGE SCALE GENOMIC DNA]</scope>
    <source>
        <strain evidence="2 3">DSM 26712</strain>
    </source>
</reference>
<organism evidence="2 3">
    <name type="scientific">Calidithermus terrae</name>
    <dbReference type="NCBI Taxonomy" id="1408545"/>
    <lineage>
        <taxon>Bacteria</taxon>
        <taxon>Thermotogati</taxon>
        <taxon>Deinococcota</taxon>
        <taxon>Deinococci</taxon>
        <taxon>Thermales</taxon>
        <taxon>Thermaceae</taxon>
        <taxon>Calidithermus</taxon>
    </lineage>
</organism>
<feature type="transmembrane region" description="Helical" evidence="1">
    <location>
        <begin position="46"/>
        <end position="66"/>
    </location>
</feature>
<dbReference type="Proteomes" id="UP000265715">
    <property type="component" value="Unassembled WGS sequence"/>
</dbReference>
<evidence type="ECO:0000313" key="2">
    <source>
        <dbReference type="EMBL" id="RIH74908.1"/>
    </source>
</evidence>
<accession>A0A399DUS6</accession>
<keyword evidence="3" id="KW-1185">Reference proteome</keyword>
<keyword evidence="1" id="KW-0472">Membrane</keyword>
<evidence type="ECO:0000313" key="3">
    <source>
        <dbReference type="Proteomes" id="UP000265715"/>
    </source>
</evidence>
<evidence type="ECO:0008006" key="4">
    <source>
        <dbReference type="Google" id="ProtNLM"/>
    </source>
</evidence>
<gene>
    <name evidence="2" type="ORF">Mterra_04028</name>
</gene>
<dbReference type="EMBL" id="QXDL01000383">
    <property type="protein sequence ID" value="RIH74908.1"/>
    <property type="molecule type" value="Genomic_DNA"/>
</dbReference>
<sequence length="164" mass="18287">MDHEVVRSQRGLLLWMVASAYLLISSFVVQMLLASFRGEDFGRGPFGSVILLGFLGLLLCFSAYLISSSITITPEALTVRSIFGSRTIALRDVLEIKIVPIYGDTIFWGYNVIVRTTLSQGIAVYASLYANRHQLLAALIHHARRASGGIDIDRPLLNRYSRRK</sequence>
<evidence type="ECO:0000256" key="1">
    <source>
        <dbReference type="SAM" id="Phobius"/>
    </source>
</evidence>
<protein>
    <recommendedName>
        <fullName evidence="4">Bacterial PH domain protein</fullName>
    </recommendedName>
</protein>